<proteinExistence type="inferred from homology"/>
<evidence type="ECO:0000259" key="6">
    <source>
        <dbReference type="Pfam" id="PF03807"/>
    </source>
</evidence>
<protein>
    <recommendedName>
        <fullName evidence="4">Pyrroline-5-carboxylate reductase</fullName>
        <shortName evidence="4">P5C reductase</shortName>
        <shortName evidence="4">P5CR</shortName>
        <ecNumber evidence="4">1.5.1.2</ecNumber>
    </recommendedName>
    <alternativeName>
        <fullName evidence="4">PCA reductase</fullName>
    </alternativeName>
</protein>
<dbReference type="SUPFAM" id="SSF51735">
    <property type="entry name" value="NAD(P)-binding Rossmann-fold domains"/>
    <property type="match status" value="1"/>
</dbReference>
<reference evidence="8" key="1">
    <citation type="submission" date="2021-01" db="EMBL/GenBank/DDBJ databases">
        <title>Diatom-associated Roseobacters Show Island Model of Population Structure.</title>
        <authorList>
            <person name="Qu L."/>
            <person name="Feng X."/>
            <person name="Chen Y."/>
            <person name="Li L."/>
            <person name="Wang X."/>
            <person name="Hu Z."/>
            <person name="Wang H."/>
            <person name="Luo H."/>
        </authorList>
    </citation>
    <scope>NUCLEOTIDE SEQUENCE</scope>
    <source>
        <strain evidence="8">SM26-45</strain>
    </source>
</reference>
<feature type="domain" description="Pyrroline-5-carboxylate reductase dimerisation" evidence="7">
    <location>
        <begin position="160"/>
        <end position="263"/>
    </location>
</feature>
<dbReference type="RefSeq" id="WP_231032356.1">
    <property type="nucleotide sequence ID" value="NZ_JAJNGX010000001.1"/>
</dbReference>
<keyword evidence="2 4" id="KW-0521">NADP</keyword>
<accession>A0A9Q2NPV7</accession>
<dbReference type="PANTHER" id="PTHR11645:SF0">
    <property type="entry name" value="PYRROLINE-5-CARBOXYLATE REDUCTASE 3"/>
    <property type="match status" value="1"/>
</dbReference>
<comment type="catalytic activity">
    <reaction evidence="4">
        <text>L-proline + NAD(+) = (S)-1-pyrroline-5-carboxylate + NADH + 2 H(+)</text>
        <dbReference type="Rhea" id="RHEA:14105"/>
        <dbReference type="ChEBI" id="CHEBI:15378"/>
        <dbReference type="ChEBI" id="CHEBI:17388"/>
        <dbReference type="ChEBI" id="CHEBI:57540"/>
        <dbReference type="ChEBI" id="CHEBI:57945"/>
        <dbReference type="ChEBI" id="CHEBI:60039"/>
        <dbReference type="EC" id="1.5.1.2"/>
    </reaction>
</comment>
<evidence type="ECO:0000313" key="8">
    <source>
        <dbReference type="EMBL" id="MBM2353348.1"/>
    </source>
</evidence>
<dbReference type="GO" id="GO:0055129">
    <property type="term" value="P:L-proline biosynthetic process"/>
    <property type="evidence" value="ECO:0007669"/>
    <property type="project" value="UniProtKB-UniRule"/>
</dbReference>
<evidence type="ECO:0000256" key="5">
    <source>
        <dbReference type="PIRSR" id="PIRSR000193-1"/>
    </source>
</evidence>
<comment type="similarity">
    <text evidence="1 4">Belongs to the pyrroline-5-carboxylate reductase family.</text>
</comment>
<evidence type="ECO:0000256" key="4">
    <source>
        <dbReference type="HAMAP-Rule" id="MF_01925"/>
    </source>
</evidence>
<dbReference type="PANTHER" id="PTHR11645">
    <property type="entry name" value="PYRROLINE-5-CARBOXYLATE REDUCTASE"/>
    <property type="match status" value="1"/>
</dbReference>
<gene>
    <name evidence="4" type="primary">proC</name>
    <name evidence="8" type="ORF">JQX14_02275</name>
</gene>
<dbReference type="HAMAP" id="MF_01925">
    <property type="entry name" value="P5C_reductase"/>
    <property type="match status" value="1"/>
</dbReference>
<sequence length="264" mass="27493">MAHSGNNTGIIGGAGMLGSAISKALLASGAVDPHRFWVSNRTGAAPDFGQSSGINVTTDNKRLVDACDTIVLCVPPASFPGIQIDATDKLVISVMAGVTSDRIASQTGAARVVRAMSSPAASLGLAYSPWFVSDAVTVQDREVVRQLLEACGATDQVFEESQIDHFTAMTGPVPGFVALFAQCMVDHAERQGIDPQVADRAVRQLFLAGGTMLAQDSARPADHVRWMIDYAGTTAAGLNAMIDADISKTISDGLMAAADRGKSL</sequence>
<dbReference type="PIRSF" id="PIRSF000193">
    <property type="entry name" value="Pyrrol-5-carb_rd"/>
    <property type="match status" value="1"/>
</dbReference>
<dbReference type="Pfam" id="PF03807">
    <property type="entry name" value="F420_oxidored"/>
    <property type="match status" value="1"/>
</dbReference>
<dbReference type="Gene3D" id="3.40.50.720">
    <property type="entry name" value="NAD(P)-binding Rossmann-like Domain"/>
    <property type="match status" value="1"/>
</dbReference>
<evidence type="ECO:0000256" key="2">
    <source>
        <dbReference type="ARBA" id="ARBA00022857"/>
    </source>
</evidence>
<comment type="catalytic activity">
    <reaction evidence="4">
        <text>L-proline + NADP(+) = (S)-1-pyrroline-5-carboxylate + NADPH + 2 H(+)</text>
        <dbReference type="Rhea" id="RHEA:14109"/>
        <dbReference type="ChEBI" id="CHEBI:15378"/>
        <dbReference type="ChEBI" id="CHEBI:17388"/>
        <dbReference type="ChEBI" id="CHEBI:57783"/>
        <dbReference type="ChEBI" id="CHEBI:58349"/>
        <dbReference type="ChEBI" id="CHEBI:60039"/>
        <dbReference type="EC" id="1.5.1.2"/>
    </reaction>
</comment>
<dbReference type="Pfam" id="PF14748">
    <property type="entry name" value="P5CR_dimer"/>
    <property type="match status" value="1"/>
</dbReference>
<name>A0A9Q2NPV7_9RHOB</name>
<dbReference type="InterPro" id="IPR036291">
    <property type="entry name" value="NAD(P)-bd_dom_sf"/>
</dbReference>
<dbReference type="InterPro" id="IPR000304">
    <property type="entry name" value="Pyrroline-COOH_reductase"/>
</dbReference>
<keyword evidence="3 4" id="KW-0560">Oxidoreductase</keyword>
<dbReference type="GO" id="GO:0004735">
    <property type="term" value="F:pyrroline-5-carboxylate reductase activity"/>
    <property type="evidence" value="ECO:0007669"/>
    <property type="project" value="UniProtKB-UniRule"/>
</dbReference>
<evidence type="ECO:0000313" key="9">
    <source>
        <dbReference type="Proteomes" id="UP000809337"/>
    </source>
</evidence>
<dbReference type="EMBL" id="JAFBWN010000001">
    <property type="protein sequence ID" value="MBM2353348.1"/>
    <property type="molecule type" value="Genomic_DNA"/>
</dbReference>
<comment type="function">
    <text evidence="4">Catalyzes the reduction of 1-pyrroline-5-carboxylate (PCA) to L-proline.</text>
</comment>
<dbReference type="SUPFAM" id="SSF48179">
    <property type="entry name" value="6-phosphogluconate dehydrogenase C-terminal domain-like"/>
    <property type="match status" value="1"/>
</dbReference>
<dbReference type="AlphaFoldDB" id="A0A9Q2NPV7"/>
<organism evidence="8 9">
    <name type="scientific">Pseudosulfitobacter pseudonitzschiae</name>
    <dbReference type="NCBI Taxonomy" id="1402135"/>
    <lineage>
        <taxon>Bacteria</taxon>
        <taxon>Pseudomonadati</taxon>
        <taxon>Pseudomonadota</taxon>
        <taxon>Alphaproteobacteria</taxon>
        <taxon>Rhodobacterales</taxon>
        <taxon>Roseobacteraceae</taxon>
        <taxon>Pseudosulfitobacter</taxon>
    </lineage>
</organism>
<evidence type="ECO:0000256" key="1">
    <source>
        <dbReference type="ARBA" id="ARBA00005525"/>
    </source>
</evidence>
<dbReference type="Proteomes" id="UP000809337">
    <property type="component" value="Unassembled WGS sequence"/>
</dbReference>
<dbReference type="Gene3D" id="1.10.3730.10">
    <property type="entry name" value="ProC C-terminal domain-like"/>
    <property type="match status" value="1"/>
</dbReference>
<dbReference type="GO" id="GO:0005737">
    <property type="term" value="C:cytoplasm"/>
    <property type="evidence" value="ECO:0007669"/>
    <property type="project" value="UniProtKB-SubCell"/>
</dbReference>
<keyword evidence="4" id="KW-0963">Cytoplasm</keyword>
<comment type="pathway">
    <text evidence="4">Amino-acid biosynthesis; L-proline biosynthesis; L-proline from L-glutamate 5-semialdehyde: step 1/1.</text>
</comment>
<dbReference type="InterPro" id="IPR028939">
    <property type="entry name" value="P5C_Rdtase_cat_N"/>
</dbReference>
<evidence type="ECO:0000259" key="7">
    <source>
        <dbReference type="Pfam" id="PF14748"/>
    </source>
</evidence>
<comment type="caution">
    <text evidence="8">The sequence shown here is derived from an EMBL/GenBank/DDBJ whole genome shotgun (WGS) entry which is preliminary data.</text>
</comment>
<keyword evidence="4" id="KW-0028">Amino-acid biosynthesis</keyword>
<feature type="binding site" evidence="5">
    <location>
        <position position="60"/>
    </location>
    <ligand>
        <name>NADPH</name>
        <dbReference type="ChEBI" id="CHEBI:57783"/>
    </ligand>
</feature>
<comment type="subcellular location">
    <subcellularLocation>
        <location evidence="4">Cytoplasm</location>
    </subcellularLocation>
</comment>
<dbReference type="InterPro" id="IPR029036">
    <property type="entry name" value="P5CR_dimer"/>
</dbReference>
<feature type="domain" description="Pyrroline-5-carboxylate reductase catalytic N-terminal" evidence="6">
    <location>
        <begin position="9"/>
        <end position="97"/>
    </location>
</feature>
<dbReference type="InterPro" id="IPR008927">
    <property type="entry name" value="6-PGluconate_DH-like_C_sf"/>
</dbReference>
<feature type="binding site" evidence="5">
    <location>
        <begin position="11"/>
        <end position="17"/>
    </location>
    <ligand>
        <name>NADP(+)</name>
        <dbReference type="ChEBI" id="CHEBI:58349"/>
    </ligand>
</feature>
<dbReference type="EC" id="1.5.1.2" evidence="4"/>
<evidence type="ECO:0000256" key="3">
    <source>
        <dbReference type="ARBA" id="ARBA00023002"/>
    </source>
</evidence>
<keyword evidence="4" id="KW-0641">Proline biosynthesis</keyword>